<protein>
    <recommendedName>
        <fullName evidence="9">VOC domain-containing protein</fullName>
    </recommendedName>
</protein>
<dbReference type="InterPro" id="IPR004360">
    <property type="entry name" value="Glyas_Fos-R_dOase_dom"/>
</dbReference>
<comment type="similarity">
    <text evidence="2 8">Belongs to the extradiol ring-cleavage dioxygenase family.</text>
</comment>
<evidence type="ECO:0000256" key="1">
    <source>
        <dbReference type="ARBA" id="ARBA00001954"/>
    </source>
</evidence>
<gene>
    <name evidence="10" type="ordered locus">DP2298</name>
</gene>
<keyword evidence="6 8" id="KW-0560">Oxidoreductase</keyword>
<name>Q6AKU8_DESPS</name>
<dbReference type="InterPro" id="IPR037523">
    <property type="entry name" value="VOC_core"/>
</dbReference>
<dbReference type="KEGG" id="dps:DP2298"/>
<dbReference type="SUPFAM" id="SSF54593">
    <property type="entry name" value="Glyoxalase/Bleomycin resistance protein/Dihydroxybiphenyl dioxygenase"/>
    <property type="match status" value="1"/>
</dbReference>
<dbReference type="PROSITE" id="PS00082">
    <property type="entry name" value="EXTRADIOL_DIOXYGENAS"/>
    <property type="match status" value="1"/>
</dbReference>
<evidence type="ECO:0000256" key="3">
    <source>
        <dbReference type="ARBA" id="ARBA00022723"/>
    </source>
</evidence>
<accession>Q6AKU8</accession>
<evidence type="ECO:0000313" key="11">
    <source>
        <dbReference type="Proteomes" id="UP000000602"/>
    </source>
</evidence>
<proteinExistence type="inferred from homology"/>
<comment type="cofactor">
    <cofactor evidence="1 8">
        <name>Fe(2+)</name>
        <dbReference type="ChEBI" id="CHEBI:29033"/>
    </cofactor>
</comment>
<keyword evidence="5 8" id="KW-0223">Dioxygenase</keyword>
<keyword evidence="4 8" id="KW-0058">Aromatic hydrocarbons catabolism</keyword>
<evidence type="ECO:0000256" key="2">
    <source>
        <dbReference type="ARBA" id="ARBA00008784"/>
    </source>
</evidence>
<organism evidence="10 11">
    <name type="scientific">Desulfotalea psychrophila (strain LSv54 / DSM 12343)</name>
    <dbReference type="NCBI Taxonomy" id="177439"/>
    <lineage>
        <taxon>Bacteria</taxon>
        <taxon>Pseudomonadati</taxon>
        <taxon>Thermodesulfobacteriota</taxon>
        <taxon>Desulfobulbia</taxon>
        <taxon>Desulfobulbales</taxon>
        <taxon>Desulfocapsaceae</taxon>
        <taxon>Desulfotalea</taxon>
    </lineage>
</organism>
<dbReference type="InterPro" id="IPR029068">
    <property type="entry name" value="Glyas_Bleomycin-R_OHBP_Dase"/>
</dbReference>
<evidence type="ECO:0000313" key="10">
    <source>
        <dbReference type="EMBL" id="CAG37027.1"/>
    </source>
</evidence>
<dbReference type="Proteomes" id="UP000000602">
    <property type="component" value="Chromosome"/>
</dbReference>
<evidence type="ECO:0000256" key="7">
    <source>
        <dbReference type="ARBA" id="ARBA00023004"/>
    </source>
</evidence>
<evidence type="ECO:0000256" key="4">
    <source>
        <dbReference type="ARBA" id="ARBA00022797"/>
    </source>
</evidence>
<dbReference type="STRING" id="177439.DP2298"/>
<feature type="domain" description="VOC" evidence="9">
    <location>
        <begin position="11"/>
        <end position="140"/>
    </location>
</feature>
<evidence type="ECO:0000256" key="8">
    <source>
        <dbReference type="RuleBase" id="RU000683"/>
    </source>
</evidence>
<sequence>MTILEGLMECLLDHIVLNMTDEKKMIDFYLKVLMFAPERLQEYRTGKVPFPSLRLNSNTIIDLFPQEMWENSAGAGQGGENLNHFCLALTKGSWQNLCQRLKDGKVTIEEGPVPRWGAHGVGTSIYFRDPEGNLIEARYYEG</sequence>
<evidence type="ECO:0000259" key="9">
    <source>
        <dbReference type="PROSITE" id="PS51819"/>
    </source>
</evidence>
<keyword evidence="3" id="KW-0479">Metal-binding</keyword>
<dbReference type="PROSITE" id="PS51819">
    <property type="entry name" value="VOC"/>
    <property type="match status" value="1"/>
</dbReference>
<dbReference type="InterPro" id="IPR000486">
    <property type="entry name" value="Xdiol_ring_cleave_dOase_1/2"/>
</dbReference>
<keyword evidence="7 8" id="KW-0408">Iron</keyword>
<dbReference type="EMBL" id="CR522870">
    <property type="protein sequence ID" value="CAG37027.1"/>
    <property type="molecule type" value="Genomic_DNA"/>
</dbReference>
<dbReference type="AlphaFoldDB" id="Q6AKU8"/>
<dbReference type="Pfam" id="PF00903">
    <property type="entry name" value="Glyoxalase"/>
    <property type="match status" value="1"/>
</dbReference>
<evidence type="ECO:0000256" key="6">
    <source>
        <dbReference type="ARBA" id="ARBA00023002"/>
    </source>
</evidence>
<dbReference type="GO" id="GO:0051213">
    <property type="term" value="F:dioxygenase activity"/>
    <property type="evidence" value="ECO:0007669"/>
    <property type="project" value="UniProtKB-KW"/>
</dbReference>
<reference evidence="11" key="1">
    <citation type="journal article" date="2004" name="Environ. Microbiol.">
        <title>The genome of Desulfotalea psychrophila, a sulfate-reducing bacterium from permanently cold Arctic sediments.</title>
        <authorList>
            <person name="Rabus R."/>
            <person name="Ruepp A."/>
            <person name="Frickey T."/>
            <person name="Rattei T."/>
            <person name="Fartmann B."/>
            <person name="Stark M."/>
            <person name="Bauer M."/>
            <person name="Zibat A."/>
            <person name="Lombardot T."/>
            <person name="Becker I."/>
            <person name="Amann J."/>
            <person name="Gellner K."/>
            <person name="Teeling H."/>
            <person name="Leuschner W.D."/>
            <person name="Gloeckner F.-O."/>
            <person name="Lupas A.N."/>
            <person name="Amann R."/>
            <person name="Klenk H.-P."/>
        </authorList>
    </citation>
    <scope>NUCLEOTIDE SEQUENCE [LARGE SCALE GENOMIC DNA]</scope>
    <source>
        <strain evidence="11">DSM 12343 / LSv54</strain>
    </source>
</reference>
<dbReference type="eggNOG" id="COG0346">
    <property type="taxonomic scope" value="Bacteria"/>
</dbReference>
<keyword evidence="11" id="KW-1185">Reference proteome</keyword>
<dbReference type="HOGENOM" id="CLU_046006_4_0_7"/>
<dbReference type="GO" id="GO:0008198">
    <property type="term" value="F:ferrous iron binding"/>
    <property type="evidence" value="ECO:0007669"/>
    <property type="project" value="InterPro"/>
</dbReference>
<dbReference type="Gene3D" id="3.10.180.10">
    <property type="entry name" value="2,3-Dihydroxybiphenyl 1,2-Dioxygenase, domain 1"/>
    <property type="match status" value="1"/>
</dbReference>
<evidence type="ECO:0000256" key="5">
    <source>
        <dbReference type="ARBA" id="ARBA00022964"/>
    </source>
</evidence>